<evidence type="ECO:0000313" key="3">
    <source>
        <dbReference type="WBParaSite" id="maker-uti_cns_0011068-snap-gene-0.2-mRNA-1"/>
    </source>
</evidence>
<organism evidence="2 3">
    <name type="scientific">Macrostomum lignano</name>
    <dbReference type="NCBI Taxonomy" id="282301"/>
    <lineage>
        <taxon>Eukaryota</taxon>
        <taxon>Metazoa</taxon>
        <taxon>Spiralia</taxon>
        <taxon>Lophotrochozoa</taxon>
        <taxon>Platyhelminthes</taxon>
        <taxon>Rhabditophora</taxon>
        <taxon>Macrostomorpha</taxon>
        <taxon>Macrostomida</taxon>
        <taxon>Macrostomidae</taxon>
        <taxon>Macrostomum</taxon>
    </lineage>
</organism>
<name>A0A1I8IBC2_9PLAT</name>
<feature type="compositionally biased region" description="Basic residues" evidence="1">
    <location>
        <begin position="26"/>
        <end position="40"/>
    </location>
</feature>
<reference evidence="3" key="1">
    <citation type="submission" date="2016-11" db="UniProtKB">
        <authorList>
            <consortium name="WormBaseParasite"/>
        </authorList>
    </citation>
    <scope>IDENTIFICATION</scope>
</reference>
<protein>
    <submittedName>
        <fullName evidence="3">GPS domain-containing protein</fullName>
    </submittedName>
</protein>
<accession>A0A1I8IBC2</accession>
<sequence length="491" mass="53381">RSLRGRRPTSPAAPHRRSAACGRLRSTSRRAAGKKKKMHKYERISQLQLLQSQFLSPRSIVPIVNAPAALRWQENPKCGSSSPAECRTSCQHSPIRILINASNKAFPPIRAQMVARDRQKPNKAAAAPSQPEVHGPLCCVPDRLIECHGSSDIVELPVSGTGILLEAGPVLCRPLHAELVLDGEGARVHQVVEAPPEVERSHEAVHWWSDASVRCRGDASVRCRGDASVRCRGVEVPSDASVLHTNLCLLWHLSLRSRPADSVTQFTVQSALSGEAGVQLDEAEPHRVEQLCRLAAVDSEAELVHKVQLRLGEHRRQLRRVSLAVEVGLVEVGLKLRHHVALLVVQPPAAGTSALRPPPQVDETAGVGAQLAHKRVPLVIQRVEPPLTVTSDQRLVNAVQLREVVSLEAPYAAAVRPPVACRVGQTVEVGAEQTDPGVSAVRQSAYQSVLLLTLDGREVSPALRVGIYPLELLLECVEGVESRQIEWRGLS</sequence>
<evidence type="ECO:0000256" key="1">
    <source>
        <dbReference type="SAM" id="MobiDB-lite"/>
    </source>
</evidence>
<feature type="region of interest" description="Disordered" evidence="1">
    <location>
        <begin position="1"/>
        <end position="40"/>
    </location>
</feature>
<proteinExistence type="predicted"/>
<dbReference type="AlphaFoldDB" id="A0A1I8IBC2"/>
<dbReference type="WBParaSite" id="maker-uti_cns_0011068-snap-gene-0.2-mRNA-1">
    <property type="protein sequence ID" value="maker-uti_cns_0011068-snap-gene-0.2-mRNA-1"/>
    <property type="gene ID" value="maker-uti_cns_0011068-snap-gene-0.2"/>
</dbReference>
<keyword evidence="2" id="KW-1185">Reference proteome</keyword>
<evidence type="ECO:0000313" key="2">
    <source>
        <dbReference type="Proteomes" id="UP000095280"/>
    </source>
</evidence>
<dbReference type="Proteomes" id="UP000095280">
    <property type="component" value="Unplaced"/>
</dbReference>